<reference evidence="1 2" key="1">
    <citation type="submission" date="2023-12" db="EMBL/GenBank/DDBJ databases">
        <authorList>
            <person name="Menendez E."/>
            <person name="Kaur S."/>
            <person name="Flores-Felix J.D."/>
            <person name="diCenzo G.C."/>
            <person name="Peix A."/>
            <person name="Velazquez E."/>
        </authorList>
    </citation>
    <scope>NUCLEOTIDE SEQUENCE [LARGE SCALE GENOMIC DNA]</scope>
    <source>
        <strain evidence="1 2">CIP 108029</strain>
    </source>
</reference>
<evidence type="ECO:0000313" key="1">
    <source>
        <dbReference type="EMBL" id="WQN35144.1"/>
    </source>
</evidence>
<evidence type="ECO:0000313" key="2">
    <source>
        <dbReference type="Proteomes" id="UP001322785"/>
    </source>
</evidence>
<dbReference type="EMBL" id="CP140635">
    <property type="protein sequence ID" value="WQN35144.1"/>
    <property type="molecule type" value="Genomic_DNA"/>
</dbReference>
<dbReference type="RefSeq" id="WP_193446139.1">
    <property type="nucleotide sequence ID" value="NZ_BSOQ01000033.1"/>
</dbReference>
<accession>A0ABZ0Z6R3</accession>
<organism evidence="1 2">
    <name type="scientific">Rhizobium indigoferae</name>
    <dbReference type="NCBI Taxonomy" id="158891"/>
    <lineage>
        <taxon>Bacteria</taxon>
        <taxon>Pseudomonadati</taxon>
        <taxon>Pseudomonadota</taxon>
        <taxon>Alphaproteobacteria</taxon>
        <taxon>Hyphomicrobiales</taxon>
        <taxon>Rhizobiaceae</taxon>
        <taxon>Rhizobium/Agrobacterium group</taxon>
        <taxon>Rhizobium</taxon>
    </lineage>
</organism>
<name>A0ABZ0Z6R3_9HYPH</name>
<keyword evidence="2" id="KW-1185">Reference proteome</keyword>
<dbReference type="Proteomes" id="UP001322785">
    <property type="component" value="Chromosome"/>
</dbReference>
<evidence type="ECO:0008006" key="3">
    <source>
        <dbReference type="Google" id="ProtNLM"/>
    </source>
</evidence>
<proteinExistence type="predicted"/>
<protein>
    <recommendedName>
        <fullName evidence="3">HEPN domain-containing protein</fullName>
    </recommendedName>
</protein>
<gene>
    <name evidence="1" type="ORF">U5G49_000167</name>
</gene>
<sequence length="231" mass="25710">MRTEEQVLALPAGMERETRAAEAAVSTLSFDRADQLKQAAVLHLVANAFLAYSQICDRKTGSDTSEHSAITAELALGAIDIVMGLIKSERDDEFVIFERLATEGSTKEDEVIAALDAWRDDLRGAMNVLAGLKQQQDSEFRYLQDLHMRPTGNKNDQPHARDLLWRLFECFCDATGSSLSMGFSPSTKTPFFAFYNFTAAGICAYEGKDLETFHDIKYFAGKMTDIRKAKS</sequence>